<dbReference type="Gene3D" id="4.10.240.10">
    <property type="entry name" value="Zn(2)-C6 fungal-type DNA-binding domain"/>
    <property type="match status" value="1"/>
</dbReference>
<evidence type="ECO:0000313" key="4">
    <source>
        <dbReference type="Proteomes" id="UP000800094"/>
    </source>
</evidence>
<proteinExistence type="predicted"/>
<keyword evidence="4" id="KW-1185">Reference proteome</keyword>
<keyword evidence="1" id="KW-0539">Nucleus</keyword>
<dbReference type="SMART" id="SM00066">
    <property type="entry name" value="GAL4"/>
    <property type="match status" value="1"/>
</dbReference>
<protein>
    <recommendedName>
        <fullName evidence="2">Zn(2)-C6 fungal-type domain-containing protein</fullName>
    </recommendedName>
</protein>
<accession>A0A6A6II81</accession>
<dbReference type="GO" id="GO:0008270">
    <property type="term" value="F:zinc ion binding"/>
    <property type="evidence" value="ECO:0007669"/>
    <property type="project" value="InterPro"/>
</dbReference>
<dbReference type="OrthoDB" id="5126878at2759"/>
<feature type="domain" description="Zn(2)-C6 fungal-type" evidence="2">
    <location>
        <begin position="74"/>
        <end position="102"/>
    </location>
</feature>
<gene>
    <name evidence="3" type="ORF">BU26DRAFT_315471</name>
</gene>
<dbReference type="PANTHER" id="PTHR38111:SF2">
    <property type="entry name" value="FINGER DOMAIN PROTEIN, PUTATIVE (AFU_ORTHOLOGUE AFUA_1G01560)-RELATED"/>
    <property type="match status" value="1"/>
</dbReference>
<dbReference type="PROSITE" id="PS00463">
    <property type="entry name" value="ZN2_CY6_FUNGAL_1"/>
    <property type="match status" value="1"/>
</dbReference>
<name>A0A6A6II81_9PLEO</name>
<dbReference type="RefSeq" id="XP_033684267.1">
    <property type="nucleotide sequence ID" value="XM_033821974.1"/>
</dbReference>
<dbReference type="Pfam" id="PF11951">
    <property type="entry name" value="Fungal_trans_2"/>
    <property type="match status" value="1"/>
</dbReference>
<dbReference type="AlphaFoldDB" id="A0A6A6II81"/>
<dbReference type="GO" id="GO:0000981">
    <property type="term" value="F:DNA-binding transcription factor activity, RNA polymerase II-specific"/>
    <property type="evidence" value="ECO:0007669"/>
    <property type="project" value="InterPro"/>
</dbReference>
<dbReference type="EMBL" id="ML987195">
    <property type="protein sequence ID" value="KAF2249263.1"/>
    <property type="molecule type" value="Genomic_DNA"/>
</dbReference>
<dbReference type="PANTHER" id="PTHR38111">
    <property type="entry name" value="ZN(2)-C6 FUNGAL-TYPE DOMAIN-CONTAINING PROTEIN-RELATED"/>
    <property type="match status" value="1"/>
</dbReference>
<dbReference type="SUPFAM" id="SSF57701">
    <property type="entry name" value="Zn2/Cys6 DNA-binding domain"/>
    <property type="match status" value="1"/>
</dbReference>
<dbReference type="PROSITE" id="PS50048">
    <property type="entry name" value="ZN2_CY6_FUNGAL_2"/>
    <property type="match status" value="1"/>
</dbReference>
<dbReference type="InterPro" id="IPR021858">
    <property type="entry name" value="Fun_TF"/>
</dbReference>
<evidence type="ECO:0000256" key="1">
    <source>
        <dbReference type="ARBA" id="ARBA00023242"/>
    </source>
</evidence>
<dbReference type="InterPro" id="IPR053178">
    <property type="entry name" value="Osmoadaptation_assoc"/>
</dbReference>
<reference evidence="3" key="1">
    <citation type="journal article" date="2020" name="Stud. Mycol.">
        <title>101 Dothideomycetes genomes: a test case for predicting lifestyles and emergence of pathogens.</title>
        <authorList>
            <person name="Haridas S."/>
            <person name="Albert R."/>
            <person name="Binder M."/>
            <person name="Bloem J."/>
            <person name="Labutti K."/>
            <person name="Salamov A."/>
            <person name="Andreopoulos B."/>
            <person name="Baker S."/>
            <person name="Barry K."/>
            <person name="Bills G."/>
            <person name="Bluhm B."/>
            <person name="Cannon C."/>
            <person name="Castanera R."/>
            <person name="Culley D."/>
            <person name="Daum C."/>
            <person name="Ezra D."/>
            <person name="Gonzalez J."/>
            <person name="Henrissat B."/>
            <person name="Kuo A."/>
            <person name="Liang C."/>
            <person name="Lipzen A."/>
            <person name="Lutzoni F."/>
            <person name="Magnuson J."/>
            <person name="Mondo S."/>
            <person name="Nolan M."/>
            <person name="Ohm R."/>
            <person name="Pangilinan J."/>
            <person name="Park H.-J."/>
            <person name="Ramirez L."/>
            <person name="Alfaro M."/>
            <person name="Sun H."/>
            <person name="Tritt A."/>
            <person name="Yoshinaga Y."/>
            <person name="Zwiers L.-H."/>
            <person name="Turgeon B."/>
            <person name="Goodwin S."/>
            <person name="Spatafora J."/>
            <person name="Crous P."/>
            <person name="Grigoriev I."/>
        </authorList>
    </citation>
    <scope>NUCLEOTIDE SEQUENCE</scope>
    <source>
        <strain evidence="3">CBS 122368</strain>
    </source>
</reference>
<dbReference type="InterPro" id="IPR001138">
    <property type="entry name" value="Zn2Cys6_DnaBD"/>
</dbReference>
<dbReference type="Proteomes" id="UP000800094">
    <property type="component" value="Unassembled WGS sequence"/>
</dbReference>
<evidence type="ECO:0000259" key="2">
    <source>
        <dbReference type="PROSITE" id="PS50048"/>
    </source>
</evidence>
<evidence type="ECO:0000313" key="3">
    <source>
        <dbReference type="EMBL" id="KAF2249263.1"/>
    </source>
</evidence>
<dbReference type="CDD" id="cd00067">
    <property type="entry name" value="GAL4"/>
    <property type="match status" value="1"/>
</dbReference>
<dbReference type="GeneID" id="54575304"/>
<dbReference type="InterPro" id="IPR036864">
    <property type="entry name" value="Zn2-C6_fun-type_DNA-bd_sf"/>
</dbReference>
<organism evidence="3 4">
    <name type="scientific">Trematosphaeria pertusa</name>
    <dbReference type="NCBI Taxonomy" id="390896"/>
    <lineage>
        <taxon>Eukaryota</taxon>
        <taxon>Fungi</taxon>
        <taxon>Dikarya</taxon>
        <taxon>Ascomycota</taxon>
        <taxon>Pezizomycotina</taxon>
        <taxon>Dothideomycetes</taxon>
        <taxon>Pleosporomycetidae</taxon>
        <taxon>Pleosporales</taxon>
        <taxon>Massarineae</taxon>
        <taxon>Trematosphaeriaceae</taxon>
        <taxon>Trematosphaeria</taxon>
    </lineage>
</organism>
<sequence>MPSKGEVWHRFWPAKRTLPNCCHYSGLDLRWALVRRVSPSESFRFIRSGLTVPPCSSPSSTLANMVSRGGRSKGCSNCRRRRVKCDESRPICNRCKKRGLECGGPKDPTWISQNNTFPPSPPEADVLALSGIMPSNLSFVAFEDDICVAYTKKNLLRGGSVELACEMIEWKPGAGDLTTEPGLDLLRKAVLSLSVTFFGSQHRQKKITRRGYQQYGEVLRQLNSHLSQPHLQTTDETILTVLTCMLLEIFLPTGPNNFLKHVRGIEAILDLRGPPVSATETTSTIFHGLRVLSIIGGLAQSRPSIYAREEWKSIPPLFTGEATLIRHEIFQILADCTLLMSAREKVAVDSGSPEAYQALLANAHIALEKLKALFPRWERYNERKMDETTSGIGKELRIANHASATTYMLYNAAYMCILRIIHSLDPSPKHASLRNSAAIKIVRCLELRQFKKREGGAESNTIGFVATKVAWEALGGFSSPEGRRLARVVKSAANGIFAIGAWENWDQDRPRLSPVVGLGIADQMMWNAWNQPIWAEHQPAGVQMGPHLLVQRDIINLGEKQTTQQAPPYIHFEGAVPHRHRKADSFLSIQDQLQSSEIIDQLKSVVGSA</sequence>
<dbReference type="Pfam" id="PF00172">
    <property type="entry name" value="Zn_clus"/>
    <property type="match status" value="1"/>
</dbReference>